<comment type="caution">
    <text evidence="8">The sequence shown here is derived from an EMBL/GenBank/DDBJ whole genome shotgun (WGS) entry which is preliminary data.</text>
</comment>
<dbReference type="AlphaFoldDB" id="A0A9X4QRJ1"/>
<keyword evidence="5 7" id="KW-1133">Transmembrane helix</keyword>
<evidence type="ECO:0000256" key="3">
    <source>
        <dbReference type="ARBA" id="ARBA00022475"/>
    </source>
</evidence>
<feature type="transmembrane region" description="Helical" evidence="7">
    <location>
        <begin position="121"/>
        <end position="141"/>
    </location>
</feature>
<organism evidence="8 9">
    <name type="scientific">Cohnella rhizosphaerae</name>
    <dbReference type="NCBI Taxonomy" id="1457232"/>
    <lineage>
        <taxon>Bacteria</taxon>
        <taxon>Bacillati</taxon>
        <taxon>Bacillota</taxon>
        <taxon>Bacilli</taxon>
        <taxon>Bacillales</taxon>
        <taxon>Paenibacillaceae</taxon>
        <taxon>Cohnella</taxon>
    </lineage>
</organism>
<dbReference type="InterPro" id="IPR035906">
    <property type="entry name" value="MetI-like_sf"/>
</dbReference>
<dbReference type="PANTHER" id="PTHR43744">
    <property type="entry name" value="ABC TRANSPORTER PERMEASE PROTEIN MG189-RELATED-RELATED"/>
    <property type="match status" value="1"/>
</dbReference>
<evidence type="ECO:0000256" key="6">
    <source>
        <dbReference type="ARBA" id="ARBA00023136"/>
    </source>
</evidence>
<dbReference type="SUPFAM" id="SSF161098">
    <property type="entry name" value="MetI-like"/>
    <property type="match status" value="1"/>
</dbReference>
<evidence type="ECO:0000313" key="8">
    <source>
        <dbReference type="EMBL" id="MDG0809096.1"/>
    </source>
</evidence>
<feature type="transmembrane region" description="Helical" evidence="7">
    <location>
        <begin position="147"/>
        <end position="165"/>
    </location>
</feature>
<keyword evidence="2" id="KW-0813">Transport</keyword>
<accession>A0A9X4QRJ1</accession>
<dbReference type="RefSeq" id="WP_277530183.1">
    <property type="nucleotide sequence ID" value="NZ_JAPDIA010000003.1"/>
</dbReference>
<keyword evidence="4 7" id="KW-0812">Transmembrane</keyword>
<sequence>MNANYNGIIGMHDIKLPHIKLLYWTMFFAMLAVAAVCLFPPVWLLLSSLKDVKEFFAIPPTIVPRSFEVDKIVSTWRDYRFLTIYGNTLAVTGGTLVSTILFNGVTGFVLSRLKPLGSGVLMTLVLWTMLLPNTVGMVGVFKNLVHFPILGLNLTNSFWPMWLMAGG</sequence>
<keyword evidence="6 7" id="KW-0472">Membrane</keyword>
<dbReference type="GO" id="GO:0005886">
    <property type="term" value="C:plasma membrane"/>
    <property type="evidence" value="ECO:0007669"/>
    <property type="project" value="UniProtKB-SubCell"/>
</dbReference>
<dbReference type="PANTHER" id="PTHR43744:SF6">
    <property type="entry name" value="ABC TRANSPORTER PERMEASE PROTEIN YESQ-RELATED"/>
    <property type="match status" value="1"/>
</dbReference>
<dbReference type="EMBL" id="JAPDIA010000003">
    <property type="protein sequence ID" value="MDG0809096.1"/>
    <property type="molecule type" value="Genomic_DNA"/>
</dbReference>
<evidence type="ECO:0000313" key="9">
    <source>
        <dbReference type="Proteomes" id="UP001153404"/>
    </source>
</evidence>
<name>A0A9X4QRJ1_9BACL</name>
<evidence type="ECO:0000256" key="4">
    <source>
        <dbReference type="ARBA" id="ARBA00022692"/>
    </source>
</evidence>
<gene>
    <name evidence="8" type="ORF">OMP40_06670</name>
</gene>
<evidence type="ECO:0000256" key="1">
    <source>
        <dbReference type="ARBA" id="ARBA00004651"/>
    </source>
</evidence>
<keyword evidence="9" id="KW-1185">Reference proteome</keyword>
<comment type="subcellular location">
    <subcellularLocation>
        <location evidence="1">Cell membrane</location>
        <topology evidence="1">Multi-pass membrane protein</topology>
    </subcellularLocation>
</comment>
<feature type="transmembrane region" description="Helical" evidence="7">
    <location>
        <begin position="21"/>
        <end position="46"/>
    </location>
</feature>
<protein>
    <recommendedName>
        <fullName evidence="10">Carbohydrate ABC transporter permease</fullName>
    </recommendedName>
</protein>
<evidence type="ECO:0000256" key="7">
    <source>
        <dbReference type="SAM" id="Phobius"/>
    </source>
</evidence>
<evidence type="ECO:0000256" key="5">
    <source>
        <dbReference type="ARBA" id="ARBA00022989"/>
    </source>
</evidence>
<keyword evidence="3" id="KW-1003">Cell membrane</keyword>
<reference evidence="8" key="1">
    <citation type="submission" date="2022-10" db="EMBL/GenBank/DDBJ databases">
        <title>Comparative genomic analysis of Cohnella hashimotonis sp. nov., isolated from the International Space Station.</title>
        <authorList>
            <person name="Simpson A."/>
            <person name="Venkateswaran K."/>
        </authorList>
    </citation>
    <scope>NUCLEOTIDE SEQUENCE</scope>
    <source>
        <strain evidence="8">DSM 28161</strain>
    </source>
</reference>
<proteinExistence type="predicted"/>
<dbReference type="Gene3D" id="1.10.3720.10">
    <property type="entry name" value="MetI-like"/>
    <property type="match status" value="1"/>
</dbReference>
<evidence type="ECO:0008006" key="10">
    <source>
        <dbReference type="Google" id="ProtNLM"/>
    </source>
</evidence>
<dbReference type="Proteomes" id="UP001153404">
    <property type="component" value="Unassembled WGS sequence"/>
</dbReference>
<evidence type="ECO:0000256" key="2">
    <source>
        <dbReference type="ARBA" id="ARBA00022448"/>
    </source>
</evidence>
<feature type="transmembrane region" description="Helical" evidence="7">
    <location>
        <begin position="84"/>
        <end position="109"/>
    </location>
</feature>